<dbReference type="GO" id="GO:0016787">
    <property type="term" value="F:hydrolase activity"/>
    <property type="evidence" value="ECO:0007669"/>
    <property type="project" value="InterPro"/>
</dbReference>
<proteinExistence type="predicted"/>
<dbReference type="InterPro" id="IPR004843">
    <property type="entry name" value="Calcineurin-like_PHP"/>
</dbReference>
<feature type="signal peptide" evidence="2">
    <location>
        <begin position="1"/>
        <end position="26"/>
    </location>
</feature>
<keyword evidence="6" id="KW-1185">Reference proteome</keyword>
<dbReference type="PANTHER" id="PTHR40446">
    <property type="entry name" value="N-ACETYLGLUCOSAMINE-1-PHOSPHODIESTER ALPHA-N-ACETYLGLUCOSAMINIDASE"/>
    <property type="match status" value="1"/>
</dbReference>
<sequence length="1134" mass="122484">MKRQRWLMILLVFVMTMTAFFTSVHAETAGNPISDVRSSSSDRTEPTVTVGPAGPTLISDEYTKTIGPGIELTTFERFDARGWLNGEVLTVQLANGQVTADLLFPGVITSARPLSEMARLSGAVAGVNGDFFDINNTKAPSGTMIQEGTLLKGPQGSHTLTAGVDNQGLGQIANVFLEGTVKLPTGDVPLAALNQSSIPANGIGLYTTVWGQAQRPASGNPVYEVTIQNNKVATVSDQVGSGEIPENTYVLVGRDQGANVLKQLSIGDEVTVEYAPRVNSDTLMKFAIGGNIKLVDNGEVPANLDDSTTAPRTAVGFSEDGQTMILVLVDGRQTDSRGMTIKEMAELMKEYGAYQALNIDGGGSSTMVARMPGYENAEVVNNPSDGSERSVPNGIGIFVEPGSGMLKGFAVETASNEAGSHRVFPGLSRTFVGLGYDENYFPVEVEDIRWQALPADVGKFEADGVFRAKKSGSAVAEAQIQASKGTLEVTVLGELDRIEASESYLGLEMGRNGSFSVVGYDQNGYSAPIEARDTDLSYNQSVVAVEANDDGSFTVTPKQDGGSTLISIKVLNKEFHLPVTIGLATVEIADFEDKSGWTFTKYPANVGASMEVAEGREGNGIQLNYDFSTTTATRAAYLQASPRLDLPGDVQKMGLWVKGDGKGAWLRTVITDASNTNYTLTLANEVNWTGWRYVETSLPEGIRYPVQLYRIYPVETNRNEQYTGQLVFDQLTIKVPPTIDMPEQQESSEDPLVLQNQIIEGERWKFAVLSDSQFVASSPNSPQVEMARESLRQIVAENPDFLVINGDLVDTGWKEDFVFAKQVLEEEVGYAFPIYYTPGNHEIAGSGSLDNFLEVFGENRYSFDHKGTRFILLDSATGSFRTSDFQQLIELKMSLEEAASDPSIKNVVVLGHHPTRDPLPTKNSQLSDRKEAELLERWLTEFRKKSGGKGTIYISGHAHTVHVERVEGVPYMVTGAAGKAPYGAADAGGFYAWTLFGVDPTPVPEEANGPENGAANGRINGTDWIQAEVRPLLESITLDAKTVLAAGETLTINAVGHQSGNLDFPLSYPASVIWEGSENVFVGTGTELEQAKKSGQYAAIFNTATNELTALKADTITIRVKSNNMEAEQQIQIQ</sequence>
<feature type="domain" description="Calcineurin-like phosphoesterase" evidence="3">
    <location>
        <begin position="765"/>
        <end position="960"/>
    </location>
</feature>
<evidence type="ECO:0000313" key="5">
    <source>
        <dbReference type="EMBL" id="SNX74042.1"/>
    </source>
</evidence>
<gene>
    <name evidence="5" type="ORF">SAMN05877753_108124</name>
</gene>
<feature type="chain" id="PRO_5012967477" evidence="2">
    <location>
        <begin position="27"/>
        <end position="1134"/>
    </location>
</feature>
<dbReference type="Pfam" id="PF00149">
    <property type="entry name" value="Metallophos"/>
    <property type="match status" value="1"/>
</dbReference>
<feature type="region of interest" description="Disordered" evidence="1">
    <location>
        <begin position="32"/>
        <end position="55"/>
    </location>
</feature>
<name>A0A285D2N8_9BACI</name>
<dbReference type="AlphaFoldDB" id="A0A285D2N8"/>
<dbReference type="RefSeq" id="WP_097159761.1">
    <property type="nucleotide sequence ID" value="NZ_JBEPMQ010000008.1"/>
</dbReference>
<dbReference type="Proteomes" id="UP000219546">
    <property type="component" value="Unassembled WGS sequence"/>
</dbReference>
<evidence type="ECO:0000259" key="3">
    <source>
        <dbReference type="Pfam" id="PF00149"/>
    </source>
</evidence>
<evidence type="ECO:0000313" key="6">
    <source>
        <dbReference type="Proteomes" id="UP000219546"/>
    </source>
</evidence>
<dbReference type="InterPro" id="IPR018711">
    <property type="entry name" value="NAGPA"/>
</dbReference>
<feature type="domain" description="Phosphodiester glycosidase" evidence="4">
    <location>
        <begin position="225"/>
        <end position="398"/>
    </location>
</feature>
<dbReference type="Pfam" id="PF09992">
    <property type="entry name" value="NAGPA"/>
    <property type="match status" value="1"/>
</dbReference>
<dbReference type="SUPFAM" id="SSF56300">
    <property type="entry name" value="Metallo-dependent phosphatases"/>
    <property type="match status" value="1"/>
</dbReference>
<reference evidence="5 6" key="1">
    <citation type="submission" date="2017-08" db="EMBL/GenBank/DDBJ databases">
        <authorList>
            <person name="de Groot N.N."/>
        </authorList>
    </citation>
    <scope>NUCLEOTIDE SEQUENCE [LARGE SCALE GENOMIC DNA]</scope>
    <source>
        <strain evidence="5 6">JC228</strain>
    </source>
</reference>
<evidence type="ECO:0000256" key="2">
    <source>
        <dbReference type="SAM" id="SignalP"/>
    </source>
</evidence>
<organism evidence="5 6">
    <name type="scientific">Bacillus oleivorans</name>
    <dbReference type="NCBI Taxonomy" id="1448271"/>
    <lineage>
        <taxon>Bacteria</taxon>
        <taxon>Bacillati</taxon>
        <taxon>Bacillota</taxon>
        <taxon>Bacilli</taxon>
        <taxon>Bacillales</taxon>
        <taxon>Bacillaceae</taxon>
        <taxon>Bacillus</taxon>
    </lineage>
</organism>
<dbReference type="PANTHER" id="PTHR40446:SF2">
    <property type="entry name" value="N-ACETYLGLUCOSAMINE-1-PHOSPHODIESTER ALPHA-N-ACETYLGLUCOSAMINIDASE"/>
    <property type="match status" value="1"/>
</dbReference>
<protein>
    <submittedName>
        <fullName evidence="5">Calcineurin-like phosphoesterase family protein</fullName>
    </submittedName>
</protein>
<evidence type="ECO:0000256" key="1">
    <source>
        <dbReference type="SAM" id="MobiDB-lite"/>
    </source>
</evidence>
<accession>A0A285D2N8</accession>
<dbReference type="Gene3D" id="3.60.21.10">
    <property type="match status" value="1"/>
</dbReference>
<evidence type="ECO:0000259" key="4">
    <source>
        <dbReference type="Pfam" id="PF09992"/>
    </source>
</evidence>
<dbReference type="InterPro" id="IPR029052">
    <property type="entry name" value="Metallo-depent_PP-like"/>
</dbReference>
<dbReference type="OrthoDB" id="9809781at2"/>
<dbReference type="EMBL" id="OAOP01000008">
    <property type="protein sequence ID" value="SNX74042.1"/>
    <property type="molecule type" value="Genomic_DNA"/>
</dbReference>
<keyword evidence="2" id="KW-0732">Signal</keyword>